<feature type="site" description="Substrate discrimination" evidence="16">
    <location>
        <position position="32"/>
    </location>
</feature>
<dbReference type="GO" id="GO:0042276">
    <property type="term" value="P:error-prone translesion synthesis"/>
    <property type="evidence" value="ECO:0007669"/>
    <property type="project" value="TreeGrafter"/>
</dbReference>
<dbReference type="PANTHER" id="PTHR11076">
    <property type="entry name" value="DNA REPAIR POLYMERASE UMUC / TRANSFERASE FAMILY MEMBER"/>
    <property type="match status" value="1"/>
</dbReference>
<dbReference type="InterPro" id="IPR036775">
    <property type="entry name" value="DNA_pol_Y-fam_lit_finger_sf"/>
</dbReference>
<comment type="catalytic activity">
    <reaction evidence="15 16">
        <text>DNA(n) + a 2'-deoxyribonucleoside 5'-triphosphate = DNA(n+1) + diphosphate</text>
        <dbReference type="Rhea" id="RHEA:22508"/>
        <dbReference type="Rhea" id="RHEA-COMP:17339"/>
        <dbReference type="Rhea" id="RHEA-COMP:17340"/>
        <dbReference type="ChEBI" id="CHEBI:33019"/>
        <dbReference type="ChEBI" id="CHEBI:61560"/>
        <dbReference type="ChEBI" id="CHEBI:173112"/>
        <dbReference type="EC" id="2.7.7.7"/>
    </reaction>
</comment>
<dbReference type="InterPro" id="IPR050116">
    <property type="entry name" value="DNA_polymerase-Y"/>
</dbReference>
<keyword evidence="13 16" id="KW-0234">DNA repair</keyword>
<evidence type="ECO:0000256" key="12">
    <source>
        <dbReference type="ARBA" id="ARBA00023125"/>
    </source>
</evidence>
<proteinExistence type="inferred from homology"/>
<dbReference type="Gene3D" id="3.30.70.270">
    <property type="match status" value="1"/>
</dbReference>
<keyword evidence="12 16" id="KW-0238">DNA-binding</keyword>
<feature type="region of interest" description="Disordered" evidence="17">
    <location>
        <begin position="396"/>
        <end position="435"/>
    </location>
</feature>
<dbReference type="AlphaFoldDB" id="A0A7Z8Y9E0"/>
<dbReference type="Gene3D" id="3.30.1490.100">
    <property type="entry name" value="DNA polymerase, Y-family, little finger domain"/>
    <property type="match status" value="1"/>
</dbReference>
<evidence type="ECO:0000256" key="6">
    <source>
        <dbReference type="ARBA" id="ARBA00022695"/>
    </source>
</evidence>
<dbReference type="PROSITE" id="PS50173">
    <property type="entry name" value="UMUC"/>
    <property type="match status" value="1"/>
</dbReference>
<keyword evidence="10 16" id="KW-0460">Magnesium</keyword>
<evidence type="ECO:0000256" key="5">
    <source>
        <dbReference type="ARBA" id="ARBA00022679"/>
    </source>
</evidence>
<evidence type="ECO:0000256" key="3">
    <source>
        <dbReference type="ARBA" id="ARBA00022457"/>
    </source>
</evidence>
<dbReference type="CDD" id="cd03586">
    <property type="entry name" value="PolY_Pol_IV_kappa"/>
    <property type="match status" value="1"/>
</dbReference>
<dbReference type="GO" id="GO:0003887">
    <property type="term" value="F:DNA-directed DNA polymerase activity"/>
    <property type="evidence" value="ECO:0007669"/>
    <property type="project" value="UniProtKB-UniRule"/>
</dbReference>
<dbReference type="InterPro" id="IPR053848">
    <property type="entry name" value="IMS_HHH_1"/>
</dbReference>
<evidence type="ECO:0000256" key="13">
    <source>
        <dbReference type="ARBA" id="ARBA00023204"/>
    </source>
</evidence>
<evidence type="ECO:0000259" key="18">
    <source>
        <dbReference type="PROSITE" id="PS50173"/>
    </source>
</evidence>
<dbReference type="GO" id="GO:0006281">
    <property type="term" value="P:DNA repair"/>
    <property type="evidence" value="ECO:0007669"/>
    <property type="project" value="UniProtKB-UniRule"/>
</dbReference>
<feature type="active site" evidence="16">
    <location>
        <position position="121"/>
    </location>
</feature>
<evidence type="ECO:0000256" key="11">
    <source>
        <dbReference type="ARBA" id="ARBA00022932"/>
    </source>
</evidence>
<evidence type="ECO:0000256" key="8">
    <source>
        <dbReference type="ARBA" id="ARBA00022723"/>
    </source>
</evidence>
<feature type="domain" description="UmuC" evidence="18">
    <location>
        <begin position="23"/>
        <end position="202"/>
    </location>
</feature>
<feature type="binding site" evidence="16">
    <location>
        <position position="27"/>
    </location>
    <ligand>
        <name>Mg(2+)</name>
        <dbReference type="ChEBI" id="CHEBI:18420"/>
    </ligand>
</feature>
<evidence type="ECO:0000256" key="2">
    <source>
        <dbReference type="ARBA" id="ARBA00010945"/>
    </source>
</evidence>
<comment type="similarity">
    <text evidence="2 16">Belongs to the DNA polymerase type-Y family.</text>
</comment>
<dbReference type="Pfam" id="PF11799">
    <property type="entry name" value="IMS_C"/>
    <property type="match status" value="1"/>
</dbReference>
<keyword evidence="3 16" id="KW-0515">Mutator protein</keyword>
<evidence type="ECO:0000313" key="19">
    <source>
        <dbReference type="EMBL" id="VDG76755.1"/>
    </source>
</evidence>
<comment type="function">
    <text evidence="14 16">Poorly processive, error-prone DNA polymerase involved in untargeted mutagenesis. Copies undamaged DNA at stalled replication forks, which arise in vivo from mismatched or misaligned primer ends. These misaligned primers can be extended by PolIV. Exhibits no 3'-5' exonuclease (proofreading) activity. May be involved in translesional synthesis, in conjunction with the beta clamp from PolIII.</text>
</comment>
<keyword evidence="6 16" id="KW-0548">Nucleotidyltransferase</keyword>
<dbReference type="InterPro" id="IPR043128">
    <property type="entry name" value="Rev_trsase/Diguanyl_cyclase"/>
</dbReference>
<dbReference type="NCBIfam" id="NF003015">
    <property type="entry name" value="PRK03858.1"/>
    <property type="match status" value="1"/>
</dbReference>
<keyword evidence="9 16" id="KW-0227">DNA damage</keyword>
<dbReference type="SUPFAM" id="SSF56672">
    <property type="entry name" value="DNA/RNA polymerases"/>
    <property type="match status" value="1"/>
</dbReference>
<dbReference type="GO" id="GO:0005829">
    <property type="term" value="C:cytosol"/>
    <property type="evidence" value="ECO:0007669"/>
    <property type="project" value="TreeGrafter"/>
</dbReference>
<dbReference type="NCBIfam" id="NF002677">
    <property type="entry name" value="PRK02406.1"/>
    <property type="match status" value="1"/>
</dbReference>
<evidence type="ECO:0000256" key="7">
    <source>
        <dbReference type="ARBA" id="ARBA00022705"/>
    </source>
</evidence>
<dbReference type="EC" id="2.7.7.7" evidence="16"/>
<dbReference type="FunFam" id="3.30.1490.100:FF:000004">
    <property type="entry name" value="DNA polymerase IV"/>
    <property type="match status" value="1"/>
</dbReference>
<accession>A0A7Z8Y9E0</accession>
<keyword evidence="7 16" id="KW-0235">DNA replication</keyword>
<dbReference type="Gene3D" id="3.40.1170.60">
    <property type="match status" value="1"/>
</dbReference>
<comment type="cofactor">
    <cofactor evidence="16">
        <name>Mg(2+)</name>
        <dbReference type="ChEBI" id="CHEBI:18420"/>
    </cofactor>
    <text evidence="16">Binds 2 magnesium ions per subunit.</text>
</comment>
<gene>
    <name evidence="19" type="primary">dinB_2</name>
    <name evidence="16" type="synonym">dinB</name>
    <name evidence="19" type="ORF">NCTC10327_01391</name>
</gene>
<feature type="binding site" evidence="16">
    <location>
        <position position="120"/>
    </location>
    <ligand>
        <name>Mg(2+)</name>
        <dbReference type="ChEBI" id="CHEBI:18420"/>
    </ligand>
</feature>
<dbReference type="Gene3D" id="1.10.150.20">
    <property type="entry name" value="5' to 3' exonuclease, C-terminal subdomain"/>
    <property type="match status" value="1"/>
</dbReference>
<evidence type="ECO:0000256" key="17">
    <source>
        <dbReference type="SAM" id="MobiDB-lite"/>
    </source>
</evidence>
<dbReference type="Pfam" id="PF21999">
    <property type="entry name" value="IMS_HHH_1"/>
    <property type="match status" value="1"/>
</dbReference>
<dbReference type="GO" id="GO:0003684">
    <property type="term" value="F:damaged DNA binding"/>
    <property type="evidence" value="ECO:0007669"/>
    <property type="project" value="InterPro"/>
</dbReference>
<evidence type="ECO:0000256" key="15">
    <source>
        <dbReference type="ARBA" id="ARBA00049244"/>
    </source>
</evidence>
<evidence type="ECO:0000256" key="16">
    <source>
        <dbReference type="HAMAP-Rule" id="MF_01113"/>
    </source>
</evidence>
<keyword evidence="11 16" id="KW-0239">DNA-directed DNA polymerase</keyword>
<evidence type="ECO:0000256" key="14">
    <source>
        <dbReference type="ARBA" id="ARBA00025589"/>
    </source>
</evidence>
<comment type="subunit">
    <text evidence="16">Monomer.</text>
</comment>
<dbReference type="GO" id="GO:0000287">
    <property type="term" value="F:magnesium ion binding"/>
    <property type="evidence" value="ECO:0007669"/>
    <property type="project" value="UniProtKB-UniRule"/>
</dbReference>
<dbReference type="GO" id="GO:0006261">
    <property type="term" value="P:DNA-templated DNA replication"/>
    <property type="evidence" value="ECO:0007669"/>
    <property type="project" value="UniProtKB-UniRule"/>
</dbReference>
<reference evidence="19 20" key="1">
    <citation type="submission" date="2018-11" db="EMBL/GenBank/DDBJ databases">
        <authorList>
            <consortium name="Pathogen Informatics"/>
        </authorList>
    </citation>
    <scope>NUCLEOTIDE SEQUENCE [LARGE SCALE GENOMIC DNA]</scope>
    <source>
        <strain evidence="19 20">NCTC10327</strain>
    </source>
</reference>
<evidence type="ECO:0000256" key="9">
    <source>
        <dbReference type="ARBA" id="ARBA00022763"/>
    </source>
</evidence>
<evidence type="ECO:0000313" key="20">
    <source>
        <dbReference type="Proteomes" id="UP000269974"/>
    </source>
</evidence>
<evidence type="ECO:0000256" key="4">
    <source>
        <dbReference type="ARBA" id="ARBA00022490"/>
    </source>
</evidence>
<protein>
    <recommendedName>
        <fullName evidence="16">DNA polymerase IV</fullName>
        <shortName evidence="16">Pol IV</shortName>
        <ecNumber evidence="16">2.7.7.7</ecNumber>
    </recommendedName>
</protein>
<comment type="caution">
    <text evidence="19">The sequence shown here is derived from an EMBL/GenBank/DDBJ whole genome shotgun (WGS) entry which is preliminary data.</text>
</comment>
<keyword evidence="4 16" id="KW-0963">Cytoplasm</keyword>
<dbReference type="HAMAP" id="MF_01113">
    <property type="entry name" value="DNApol_IV"/>
    <property type="match status" value="1"/>
</dbReference>
<dbReference type="InterPro" id="IPR001126">
    <property type="entry name" value="UmuC"/>
</dbReference>
<name>A0A7Z8Y9E0_9ACTO</name>
<dbReference type="EMBL" id="UYIO01000001">
    <property type="protein sequence ID" value="VDG76755.1"/>
    <property type="molecule type" value="Genomic_DNA"/>
</dbReference>
<comment type="subcellular location">
    <subcellularLocation>
        <location evidence="1 16">Cytoplasm</location>
    </subcellularLocation>
</comment>
<dbReference type="RefSeq" id="WP_082159955.1">
    <property type="nucleotide sequence ID" value="NZ_LFUS01000012.1"/>
</dbReference>
<feature type="compositionally biased region" description="Basic and acidic residues" evidence="17">
    <location>
        <begin position="404"/>
        <end position="416"/>
    </location>
</feature>
<dbReference type="InterPro" id="IPR017961">
    <property type="entry name" value="DNA_pol_Y-fam_little_finger"/>
</dbReference>
<sequence length="435" mass="47190">MSRGPRVKSARHSWGTDDSDTPILHVDMDAFFVAVELLDHPELRGRPVAVGGQERGVVAAASYEARECGVNSAMPVGLAYRRCPQLVMLPVRGEKYQAVSARIMDILRQVTPAVEQVSVDEAFLDVSGARRLFGSPVEIAQMIRAQIRAQEGVPASVGIAATKHVAKIASAQAKPDGWMLISAAQTLPFLHSLPVGVLWGVGDRTRERLDREGVDTVGDLVRLGPERLIRVLGQAAGTHLYELAMGHDPRPVETTREEKSMGRETTFFEHVAERSQLHQVLLAHAHDAARRLRQAGLAARTVSIKVRFADFRTITRSATFDQPTQVAQDLYDRAVELLRPIEIRPPGLRLLGLRAEQLCPEGEGVQLAFDDDARRSAAEKTMDSIRARFGDSVLSPASLLGTKADPHAPDAARAPDKPGSPDGSRAPDKPGSPAA</sequence>
<dbReference type="Proteomes" id="UP000269974">
    <property type="component" value="Unassembled WGS sequence"/>
</dbReference>
<dbReference type="InterPro" id="IPR022880">
    <property type="entry name" value="DNApol_IV"/>
</dbReference>
<organism evidence="19 20">
    <name type="scientific">Actinobaculum suis</name>
    <dbReference type="NCBI Taxonomy" id="1657"/>
    <lineage>
        <taxon>Bacteria</taxon>
        <taxon>Bacillati</taxon>
        <taxon>Actinomycetota</taxon>
        <taxon>Actinomycetes</taxon>
        <taxon>Actinomycetales</taxon>
        <taxon>Actinomycetaceae</taxon>
        <taxon>Actinobaculum</taxon>
    </lineage>
</organism>
<dbReference type="Pfam" id="PF00817">
    <property type="entry name" value="IMS"/>
    <property type="match status" value="1"/>
</dbReference>
<evidence type="ECO:0000256" key="10">
    <source>
        <dbReference type="ARBA" id="ARBA00022842"/>
    </source>
</evidence>
<dbReference type="InterPro" id="IPR043502">
    <property type="entry name" value="DNA/RNA_pol_sf"/>
</dbReference>
<dbReference type="SUPFAM" id="SSF100879">
    <property type="entry name" value="Lesion bypass DNA polymerase (Y-family), little finger domain"/>
    <property type="match status" value="1"/>
</dbReference>
<keyword evidence="8 16" id="KW-0479">Metal-binding</keyword>
<dbReference type="PANTHER" id="PTHR11076:SF33">
    <property type="entry name" value="DNA POLYMERASE KAPPA"/>
    <property type="match status" value="1"/>
</dbReference>
<dbReference type="GO" id="GO:0009432">
    <property type="term" value="P:SOS response"/>
    <property type="evidence" value="ECO:0007669"/>
    <property type="project" value="TreeGrafter"/>
</dbReference>
<keyword evidence="5 16" id="KW-0808">Transferase</keyword>
<evidence type="ECO:0000256" key="1">
    <source>
        <dbReference type="ARBA" id="ARBA00004496"/>
    </source>
</evidence>